<organism evidence="4 7">
    <name type="scientific">Serratia marcescens</name>
    <dbReference type="NCBI Taxonomy" id="615"/>
    <lineage>
        <taxon>Bacteria</taxon>
        <taxon>Pseudomonadati</taxon>
        <taxon>Pseudomonadota</taxon>
        <taxon>Gammaproteobacteria</taxon>
        <taxon>Enterobacterales</taxon>
        <taxon>Yersiniaceae</taxon>
        <taxon>Serratia</taxon>
    </lineage>
</organism>
<dbReference type="GeneID" id="87004768"/>
<dbReference type="InterPro" id="IPR004360">
    <property type="entry name" value="Glyas_Fos-R_dOase_dom"/>
</dbReference>
<evidence type="ECO:0000313" key="4">
    <source>
        <dbReference type="EMBL" id="OCO85173.1"/>
    </source>
</evidence>
<reference evidence="2 9" key="4">
    <citation type="submission" date="2018-05" db="EMBL/GenBank/DDBJ databases">
        <title>Klebsiella quasipneumonaiae provides a window into carbapenemase gene transfer, plasmid rearrangements and nosocomial acquisition from the hospital environment.</title>
        <authorList>
            <person name="Mathers A.J."/>
            <person name="Vegesana K."/>
            <person name="Stoesser N."/>
            <person name="Crook D."/>
            <person name="Vaughan A."/>
            <person name="Barry K."/>
            <person name="Parikh H."/>
            <person name="Sebra R."/>
            <person name="Kotay S."/>
            <person name="Walker A.S."/>
            <person name="Sheppard A.E."/>
        </authorList>
    </citation>
    <scope>NUCLEOTIDE SEQUENCE [LARGE SCALE GENOMIC DNA]</scope>
    <source>
        <strain evidence="2 9">CAV1761</strain>
    </source>
</reference>
<dbReference type="InterPro" id="IPR037523">
    <property type="entry name" value="VOC_core"/>
</dbReference>
<dbReference type="PROSITE" id="PS51819">
    <property type="entry name" value="VOC"/>
    <property type="match status" value="1"/>
</dbReference>
<reference evidence="4" key="2">
    <citation type="journal article" date="2017" name="PLoS ONE">
        <title>Genomic and phenotypic characterisation of fluoroquinolone resistance mechanisms in Enterobacteriaceae in Durban, South Africa.</title>
        <authorList>
            <person name="Osei Sekyere J."/>
            <person name="Amoako D.G."/>
        </authorList>
    </citation>
    <scope>NUCLEOTIDE SEQUENCE</scope>
    <source>
        <strain evidence="4">945174350</strain>
    </source>
</reference>
<dbReference type="Proteomes" id="UP000050489">
    <property type="component" value="Unassembled WGS sequence"/>
</dbReference>
<dbReference type="EMBL" id="PQGI02000001">
    <property type="protein sequence ID" value="MEX3187194.1"/>
    <property type="molecule type" value="Genomic_DNA"/>
</dbReference>
<evidence type="ECO:0000313" key="6">
    <source>
        <dbReference type="EMBL" id="PYA75027.1"/>
    </source>
</evidence>
<evidence type="ECO:0000313" key="9">
    <source>
        <dbReference type="Proteomes" id="UP000245399"/>
    </source>
</evidence>
<name>A0A0F6KN41_SERMA</name>
<reference evidence="5" key="3">
    <citation type="submission" date="2018-01" db="EMBL/GenBank/DDBJ databases">
        <title>The opportunistic pathogen Serratia marcescens is an overlooked threat to honeybees.</title>
        <authorList>
            <person name="Raymann K."/>
            <person name="Shaffer Z."/>
            <person name="Coon K."/>
            <person name="Salisbury S."/>
            <person name="Moran N.A."/>
        </authorList>
    </citation>
    <scope>NUCLEOTIDE SEQUENCE [LARGE SCALE GENOMIC DNA]</scope>
    <source>
        <strain evidence="5">KZ19</strain>
    </source>
</reference>
<dbReference type="EMBL" id="LJEX02000092">
    <property type="protein sequence ID" value="OCO85173.1"/>
    <property type="molecule type" value="Genomic_DNA"/>
</dbReference>
<dbReference type="EMBL" id="QJQB01000016">
    <property type="protein sequence ID" value="PYA75027.1"/>
    <property type="molecule type" value="Genomic_DNA"/>
</dbReference>
<evidence type="ECO:0000313" key="2">
    <source>
        <dbReference type="EMBL" id="AWL66713.1"/>
    </source>
</evidence>
<reference evidence="6 10" key="6">
    <citation type="submission" date="2018-06" db="EMBL/GenBank/DDBJ databases">
        <title>Serratia marcescens genome sequencing and assembly.</title>
        <authorList>
            <person name="Martins R.C.R."/>
            <person name="Perdigao-Neto L.V."/>
            <person name="Costa S.F."/>
            <person name="Levin A.S.S."/>
        </authorList>
    </citation>
    <scope>NUCLEOTIDE SEQUENCE [LARGE SCALE GENOMIC DNA]</scope>
    <source>
        <strain evidence="6 10">1283</strain>
    </source>
</reference>
<dbReference type="Proteomes" id="UP000237365">
    <property type="component" value="Unassembled WGS sequence"/>
</dbReference>
<reference evidence="6" key="7">
    <citation type="submission" date="2018-06" db="EMBL/GenBank/DDBJ databases">
        <authorList>
            <person name="Martins R.C."/>
            <person name="Perdigao-Neto L.V."/>
            <person name="Costa S.F."/>
            <person name="Levin A.S.S."/>
        </authorList>
    </citation>
    <scope>NUCLEOTIDE SEQUENCE</scope>
    <source>
        <strain evidence="6">1283</strain>
    </source>
</reference>
<reference evidence="3 8" key="9">
    <citation type="submission" date="2024-07" db="EMBL/GenBank/DDBJ databases">
        <authorList>
            <person name="Raymann K."/>
        </authorList>
    </citation>
    <scope>NUCLEOTIDE SEQUENCE [LARGE SCALE GENOMIC DNA]</scope>
    <source>
        <strain evidence="3 8">KZ19</strain>
    </source>
</reference>
<dbReference type="InterPro" id="IPR029068">
    <property type="entry name" value="Glyas_Bleomycin-R_OHBP_Dase"/>
</dbReference>
<evidence type="ECO:0000259" key="1">
    <source>
        <dbReference type="PROSITE" id="PS51819"/>
    </source>
</evidence>
<dbReference type="Proteomes" id="UP000245399">
    <property type="component" value="Chromosome"/>
</dbReference>
<evidence type="ECO:0000313" key="8">
    <source>
        <dbReference type="Proteomes" id="UP000237365"/>
    </source>
</evidence>
<reference evidence="7" key="1">
    <citation type="submission" date="2016-04" db="EMBL/GenBank/DDBJ databases">
        <authorList>
            <person name="Osei Sekyere J."/>
            <person name="Sivertsen A."/>
            <person name="Pedersen A.T."/>
            <person name="Sundsfjord A."/>
        </authorList>
    </citation>
    <scope>NUCLEOTIDE SEQUENCE [LARGE SCALE GENOMIC DNA]</scope>
    <source>
        <strain evidence="7">945174350</strain>
    </source>
</reference>
<evidence type="ECO:0000313" key="10">
    <source>
        <dbReference type="Proteomes" id="UP000247823"/>
    </source>
</evidence>
<evidence type="ECO:0000313" key="3">
    <source>
        <dbReference type="EMBL" id="MEX3187194.1"/>
    </source>
</evidence>
<feature type="domain" description="VOC" evidence="1">
    <location>
        <begin position="2"/>
        <end position="120"/>
    </location>
</feature>
<dbReference type="EMBL" id="CP029449">
    <property type="protein sequence ID" value="AWL66713.1"/>
    <property type="molecule type" value="Genomic_DNA"/>
</dbReference>
<reference evidence="3 8" key="8">
    <citation type="submission" date="2024-07" db="EMBL/GenBank/DDBJ databases">
        <title>Making a pathogen? Evaluating the impact of protist predation on the evolution of virulence in Serratia marcescens.</title>
        <authorList>
            <person name="Hopkins H."/>
            <person name="Lopezguerra C."/>
            <person name="Lau M.-J."/>
        </authorList>
    </citation>
    <scope>NUCLEOTIDE SEQUENCE [LARGE SCALE GENOMIC DNA]</scope>
    <source>
        <strain evidence="3 8">KZ19</strain>
    </source>
</reference>
<keyword evidence="10" id="KW-1185">Reference proteome</keyword>
<dbReference type="Gene3D" id="3.30.720.120">
    <property type="match status" value="1"/>
</dbReference>
<accession>A0A0F6KN41</accession>
<accession>A0A659IM42</accession>
<evidence type="ECO:0000313" key="5">
    <source>
        <dbReference type="EMBL" id="POP16203.1"/>
    </source>
</evidence>
<proteinExistence type="predicted"/>
<dbReference type="Proteomes" id="UP000247823">
    <property type="component" value="Unassembled WGS sequence"/>
</dbReference>
<dbReference type="RefSeq" id="WP_028128189.1">
    <property type="nucleotide sequence ID" value="NZ_AP019009.1"/>
</dbReference>
<gene>
    <name evidence="4" type="ORF">AN695_0201410</name>
    <name evidence="3" type="ORF">C3R40_011235</name>
    <name evidence="5" type="ORF">C3R40_14230</name>
    <name evidence="2" type="ORF">DKC05_03025</name>
    <name evidence="6" type="ORF">DMW51_00945</name>
</gene>
<dbReference type="Pfam" id="PF00903">
    <property type="entry name" value="Glyoxalase"/>
    <property type="match status" value="1"/>
</dbReference>
<dbReference type="Gene3D" id="3.30.720.110">
    <property type="match status" value="1"/>
</dbReference>
<reference evidence="10" key="5">
    <citation type="submission" date="2018-06" db="EMBL/GenBank/DDBJ databases">
        <title>Serratia marcescens genome sequencing and assembly.</title>
        <authorList>
            <person name="Martins R.C."/>
            <person name="Perdigao-Neto L.V."/>
            <person name="Costa S.F."/>
            <person name="Levin A.S.S."/>
        </authorList>
    </citation>
    <scope>NUCLEOTIDE SEQUENCE [LARGE SCALE GENOMIC DNA]</scope>
    <source>
        <strain evidence="10">1283</strain>
    </source>
</reference>
<dbReference type="PIRSF" id="PIRSF039020">
    <property type="entry name" value="EhpR"/>
    <property type="match status" value="1"/>
</dbReference>
<dbReference type="AlphaFoldDB" id="A0A0F6KN41"/>
<dbReference type="SUPFAM" id="SSF54593">
    <property type="entry name" value="Glyoxalase/Bleomycin resistance protein/Dihydroxybiphenyl dioxygenase"/>
    <property type="match status" value="1"/>
</dbReference>
<sequence length="122" mass="13526">MTLPSMTLLYVDNPLNSAAFYQRLLGQAPVELSPGFALFVLNNGFKLGMWAKQGVKPAATLTGGGGELGFLCQDPQEVEARYNQWRELGLPIEQTPTEMEFGYTFVARDPDGHRLRVYALSE</sequence>
<dbReference type="EMBL" id="PQGI01000010">
    <property type="protein sequence ID" value="POP16203.1"/>
    <property type="molecule type" value="Genomic_DNA"/>
</dbReference>
<dbReference type="InterPro" id="IPR026275">
    <property type="entry name" value="Glyoxalase/dOase/EhpR"/>
</dbReference>
<protein>
    <submittedName>
        <fullName evidence="4">Drug:proton antiporter</fullName>
    </submittedName>
    <submittedName>
        <fullName evidence="3">VOC family protein</fullName>
    </submittedName>
</protein>
<evidence type="ECO:0000313" key="7">
    <source>
        <dbReference type="Proteomes" id="UP000050489"/>
    </source>
</evidence>